<evidence type="ECO:0000313" key="2">
    <source>
        <dbReference type="EMBL" id="QCD96748.1"/>
    </source>
</evidence>
<proteinExistence type="predicted"/>
<organism evidence="2 3">
    <name type="scientific">Vigna unguiculata</name>
    <name type="common">Cowpea</name>
    <dbReference type="NCBI Taxonomy" id="3917"/>
    <lineage>
        <taxon>Eukaryota</taxon>
        <taxon>Viridiplantae</taxon>
        <taxon>Streptophyta</taxon>
        <taxon>Embryophyta</taxon>
        <taxon>Tracheophyta</taxon>
        <taxon>Spermatophyta</taxon>
        <taxon>Magnoliopsida</taxon>
        <taxon>eudicotyledons</taxon>
        <taxon>Gunneridae</taxon>
        <taxon>Pentapetalae</taxon>
        <taxon>rosids</taxon>
        <taxon>fabids</taxon>
        <taxon>Fabales</taxon>
        <taxon>Fabaceae</taxon>
        <taxon>Papilionoideae</taxon>
        <taxon>50 kb inversion clade</taxon>
        <taxon>NPAAA clade</taxon>
        <taxon>indigoferoid/millettioid clade</taxon>
        <taxon>Phaseoleae</taxon>
        <taxon>Vigna</taxon>
    </lineage>
</organism>
<reference evidence="2 3" key="1">
    <citation type="submission" date="2019-04" db="EMBL/GenBank/DDBJ databases">
        <title>An improved genome assembly and genetic linkage map for asparagus bean, Vigna unguiculata ssp. sesquipedialis.</title>
        <authorList>
            <person name="Xia Q."/>
            <person name="Zhang R."/>
            <person name="Dong Y."/>
        </authorList>
    </citation>
    <scope>NUCLEOTIDE SEQUENCE [LARGE SCALE GENOMIC DNA]</scope>
    <source>
        <tissue evidence="2">Leaf</tissue>
    </source>
</reference>
<keyword evidence="3" id="KW-1185">Reference proteome</keyword>
<gene>
    <name evidence="2" type="ORF">DEO72_LG6g1457</name>
</gene>
<dbReference type="AlphaFoldDB" id="A0A4D6M8B6"/>
<evidence type="ECO:0000313" key="3">
    <source>
        <dbReference type="Proteomes" id="UP000501690"/>
    </source>
</evidence>
<evidence type="ECO:0000259" key="1">
    <source>
        <dbReference type="Pfam" id="PF14569"/>
    </source>
</evidence>
<dbReference type="Gene3D" id="3.30.40.10">
    <property type="entry name" value="Zinc/RING finger domain, C3HC4 (zinc finger)"/>
    <property type="match status" value="1"/>
</dbReference>
<accession>A0A4D6M8B6</accession>
<dbReference type="Proteomes" id="UP000501690">
    <property type="component" value="Linkage Group LG6"/>
</dbReference>
<dbReference type="Pfam" id="PF14569">
    <property type="entry name" value="zf-UDP"/>
    <property type="match status" value="1"/>
</dbReference>
<protein>
    <submittedName>
        <fullName evidence="2">Cellulose synthase</fullName>
    </submittedName>
</protein>
<dbReference type="EMBL" id="CP039350">
    <property type="protein sequence ID" value="QCD96748.1"/>
    <property type="molecule type" value="Genomic_DNA"/>
</dbReference>
<feature type="domain" description="Cellulose synthase RING-type zinc finger" evidence="1">
    <location>
        <begin position="17"/>
        <end position="45"/>
    </location>
</feature>
<dbReference type="InterPro" id="IPR013083">
    <property type="entry name" value="Znf_RING/FYVE/PHD"/>
</dbReference>
<dbReference type="SUPFAM" id="SSF57850">
    <property type="entry name" value="RING/U-box"/>
    <property type="match status" value="1"/>
</dbReference>
<dbReference type="InterPro" id="IPR027934">
    <property type="entry name" value="CES_Znf_RING"/>
</dbReference>
<name>A0A4D6M8B6_VIGUN</name>
<sequence>MKTPTRLLLYFQTPKIKKFVLHEKGDGNQACPQCKTRYKRLKGIKATIVEGVANKSNQDQSWNDSSEYYSGLNSTLVSKSYVGVALMVLDIAIYYKELIEREEREQEREKELDRHKADHNKMMVLIVVLKIEG</sequence>